<dbReference type="CDD" id="cd02908">
    <property type="entry name" value="Macro_OAADPr_deacetylase"/>
    <property type="match status" value="1"/>
</dbReference>
<organism evidence="2 3">
    <name type="scientific">Fusobacterium periodonticum D10</name>
    <dbReference type="NCBI Taxonomy" id="620833"/>
    <lineage>
        <taxon>Bacteria</taxon>
        <taxon>Fusobacteriati</taxon>
        <taxon>Fusobacteriota</taxon>
        <taxon>Fusobacteriia</taxon>
        <taxon>Fusobacteriales</taxon>
        <taxon>Fusobacteriaceae</taxon>
        <taxon>Fusobacterium</taxon>
    </lineage>
</organism>
<reference evidence="2 3" key="1">
    <citation type="submission" date="2012-05" db="EMBL/GenBank/DDBJ databases">
        <title>The Genome Sequence of Fusobacterium periodontium Oral Taxon 201 Strain D10.</title>
        <authorList>
            <consortium name="The Broad Institute Genome Sequencing Platform"/>
            <consortium name="The Broad Institute Genome Sequencing Center for Infectious Disease"/>
            <person name="Earl A."/>
            <person name="Ward D."/>
            <person name="Feldgarden M."/>
            <person name="Gevers D."/>
            <person name="Strauss J."/>
            <person name="Sibley C."/>
            <person name="White A."/>
            <person name="Ambrose C.E."/>
            <person name="Allen-Vercoe E."/>
            <person name="Walker B."/>
            <person name="Young S.K."/>
            <person name="Zeng Q."/>
            <person name="Gargeya S."/>
            <person name="Fitzgerald M."/>
            <person name="Haas B."/>
            <person name="Abouelleil A."/>
            <person name="Alvarado L."/>
            <person name="Arachchi H.M."/>
            <person name="Berlin A.M."/>
            <person name="Chapman S.B."/>
            <person name="Goldberg J."/>
            <person name="Griggs A."/>
            <person name="Gujja S."/>
            <person name="Hansen M."/>
            <person name="Howarth C."/>
            <person name="Imamovic A."/>
            <person name="Larimer J."/>
            <person name="McCowan C."/>
            <person name="Montmayeur A."/>
            <person name="Murphy C."/>
            <person name="Neiman D."/>
            <person name="Pearson M."/>
            <person name="Priest M."/>
            <person name="Roberts A."/>
            <person name="Saif S."/>
            <person name="Shea T."/>
            <person name="Sisk P."/>
            <person name="Sykes S."/>
            <person name="Wortman J."/>
            <person name="Nusbaum C."/>
            <person name="Birren B."/>
        </authorList>
    </citation>
    <scope>NUCLEOTIDE SEQUENCE [LARGE SCALE GENOMIC DNA]</scope>
    <source>
        <strain evidence="2 3">D10</strain>
    </source>
</reference>
<comment type="caution">
    <text evidence="2">The sequence shown here is derived from an EMBL/GenBank/DDBJ whole genome shotgun (WGS) entry which is preliminary data.</text>
</comment>
<dbReference type="HOGENOM" id="CLU_046550_5_1_0"/>
<evidence type="ECO:0000313" key="3">
    <source>
        <dbReference type="Proteomes" id="UP000005809"/>
    </source>
</evidence>
<dbReference type="AlphaFoldDB" id="K1HHP7"/>
<dbReference type="InterPro" id="IPR043472">
    <property type="entry name" value="Macro_dom-like"/>
</dbReference>
<evidence type="ECO:0000313" key="2">
    <source>
        <dbReference type="EMBL" id="EKA94888.1"/>
    </source>
</evidence>
<evidence type="ECO:0000259" key="1">
    <source>
        <dbReference type="PROSITE" id="PS51154"/>
    </source>
</evidence>
<protein>
    <submittedName>
        <fullName evidence="2">UPF0189 protein</fullName>
    </submittedName>
</protein>
<accession>K1HHP7</accession>
<dbReference type="SMART" id="SM00506">
    <property type="entry name" value="A1pp"/>
    <property type="match status" value="1"/>
</dbReference>
<feature type="domain" description="Macro" evidence="1">
    <location>
        <begin position="1"/>
        <end position="174"/>
    </location>
</feature>
<dbReference type="RefSeq" id="WP_005964959.1">
    <property type="nucleotide sequence ID" value="NZ_JH815332.1"/>
</dbReference>
<dbReference type="PROSITE" id="PS51154">
    <property type="entry name" value="MACRO"/>
    <property type="match status" value="1"/>
</dbReference>
<dbReference type="EMBL" id="ACIF01000001">
    <property type="protein sequence ID" value="EKA94888.1"/>
    <property type="molecule type" value="Genomic_DNA"/>
</dbReference>
<dbReference type="Pfam" id="PF01661">
    <property type="entry name" value="Macro"/>
    <property type="match status" value="1"/>
</dbReference>
<proteinExistence type="predicted"/>
<dbReference type="SUPFAM" id="SSF52949">
    <property type="entry name" value="Macro domain-like"/>
    <property type="match status" value="1"/>
</dbReference>
<dbReference type="PANTHER" id="PTHR11106">
    <property type="entry name" value="GANGLIOSIDE INDUCED DIFFERENTIATION ASSOCIATED PROTEIN 2-RELATED"/>
    <property type="match status" value="1"/>
</dbReference>
<sequence length="176" mass="19457">MYKDIIKIVSGDITKIPEVEVIVNAANNQLEIGGGVCGAIFRAASGDLAKECKEIIGSCATGEAVITKGYNLPNKYIIHTVGPRYLTGENGEAKKLESAYYESLKLAREKGLRKIAFPSISTGIYRFPVNEGAEIALSTAKKFIDENPNSFDLILWVLDEKTYVVYKEKYEKIIKE</sequence>
<dbReference type="PANTHER" id="PTHR11106:SF27">
    <property type="entry name" value="MACRO DOMAIN-CONTAINING PROTEIN"/>
    <property type="match status" value="1"/>
</dbReference>
<dbReference type="Proteomes" id="UP000005809">
    <property type="component" value="Unassembled WGS sequence"/>
</dbReference>
<dbReference type="InterPro" id="IPR002589">
    <property type="entry name" value="Macro_dom"/>
</dbReference>
<dbReference type="Gene3D" id="3.40.220.10">
    <property type="entry name" value="Leucine Aminopeptidase, subunit E, domain 1"/>
    <property type="match status" value="1"/>
</dbReference>
<gene>
    <name evidence="2" type="ORF">FPOG_00538</name>
</gene>
<name>K1HHP7_9FUSO</name>
<dbReference type="PATRIC" id="fig|620833.3.peg.2"/>